<protein>
    <recommendedName>
        <fullName evidence="4">J domain-containing protein</fullName>
    </recommendedName>
</protein>
<evidence type="ECO:0000256" key="1">
    <source>
        <dbReference type="ARBA" id="ARBA00022705"/>
    </source>
</evidence>
<proteinExistence type="predicted"/>
<dbReference type="GO" id="GO:0006260">
    <property type="term" value="P:DNA replication"/>
    <property type="evidence" value="ECO:0007669"/>
    <property type="project" value="UniProtKB-KW"/>
</dbReference>
<comment type="caution">
    <text evidence="2">The sequence shown here is derived from an EMBL/GenBank/DDBJ whole genome shotgun (WGS) entry which is preliminary data.</text>
</comment>
<evidence type="ECO:0008006" key="4">
    <source>
        <dbReference type="Google" id="ProtNLM"/>
    </source>
</evidence>
<keyword evidence="3" id="KW-1185">Reference proteome</keyword>
<reference evidence="2 3" key="1">
    <citation type="submission" date="2020-04" db="EMBL/GenBank/DDBJ databases">
        <title>Genomic insights into acetone-butanol-ethanol (ABE) fermentation by sequencing solventogenic clostridia strains.</title>
        <authorList>
            <person name="Brown S."/>
        </authorList>
    </citation>
    <scope>NUCLEOTIDE SEQUENCE [LARGE SCALE GENOMIC DNA]</scope>
    <source>
        <strain evidence="2 3">DJ011</strain>
    </source>
</reference>
<dbReference type="AlphaFoldDB" id="A0A923ED59"/>
<dbReference type="EMBL" id="JAAZWO010000020">
    <property type="protein sequence ID" value="MBC2398969.1"/>
    <property type="molecule type" value="Genomic_DNA"/>
</dbReference>
<keyword evidence="1" id="KW-0235">DNA replication</keyword>
<sequence length="267" mass="32290">MYCVIQEIENKKYNECGAYKELKAHPMTWSIDGHTKTEYSYQYTGERFKRPIKKAYKISIHKSYREDGKVKKKQWVICTMGYYELLEFWPGDSISQSRLNEKLKEMNISEDELWDMVYKKLDPLIEKITNEFQKTEEYKTNKKHTEIIQRYIIDKADFEKTYGEDTYDYCYDVFGTLRNEEMLKNIKAQYEARKEYERSYYENFNSNYSNYDFSSYFKNNSSTYTEEEKEYLKAIYKAAAMKLHPDKTKDNGEGMKFLNKLKDKWGI</sequence>
<evidence type="ECO:0000313" key="3">
    <source>
        <dbReference type="Proteomes" id="UP000563151"/>
    </source>
</evidence>
<accession>A0A923ED59</accession>
<name>A0A923ED59_CLOTT</name>
<dbReference type="Proteomes" id="UP000563151">
    <property type="component" value="Unassembled WGS sequence"/>
</dbReference>
<evidence type="ECO:0000313" key="2">
    <source>
        <dbReference type="EMBL" id="MBC2398969.1"/>
    </source>
</evidence>
<dbReference type="RefSeq" id="WP_111947656.1">
    <property type="nucleotide sequence ID" value="NZ_JAAZWO010000020.1"/>
</dbReference>
<organism evidence="2 3">
    <name type="scientific">Clostridium tetanomorphum</name>
    <dbReference type="NCBI Taxonomy" id="1553"/>
    <lineage>
        <taxon>Bacteria</taxon>
        <taxon>Bacillati</taxon>
        <taxon>Bacillota</taxon>
        <taxon>Clostridia</taxon>
        <taxon>Eubacteriales</taxon>
        <taxon>Clostridiaceae</taxon>
        <taxon>Clostridium</taxon>
    </lineage>
</organism>
<dbReference type="SUPFAM" id="SSF46565">
    <property type="entry name" value="Chaperone J-domain"/>
    <property type="match status" value="1"/>
</dbReference>
<gene>
    <name evidence="2" type="ORF">HGG79_14470</name>
</gene>
<dbReference type="InterPro" id="IPR036869">
    <property type="entry name" value="J_dom_sf"/>
</dbReference>